<dbReference type="AlphaFoldDB" id="A0AA41R0E2"/>
<dbReference type="EMBL" id="JALGAR010000006">
    <property type="protein sequence ID" value="MCI4659728.1"/>
    <property type="molecule type" value="Genomic_DNA"/>
</dbReference>
<gene>
    <name evidence="1" type="ORF">MQH31_18130</name>
</gene>
<comment type="caution">
    <text evidence="1">The sequence shown here is derived from an EMBL/GenBank/DDBJ whole genome shotgun (WGS) entry which is preliminary data.</text>
</comment>
<reference evidence="1" key="1">
    <citation type="submission" date="2022-03" db="EMBL/GenBank/DDBJ databases">
        <title>Cryobacterium sp. nov. strain ZS14-85, isolated from Antarctic soil.</title>
        <authorList>
            <person name="Li J."/>
            <person name="Niu G."/>
        </authorList>
    </citation>
    <scope>NUCLEOTIDE SEQUENCE</scope>
    <source>
        <strain evidence="1">ZS14-85</strain>
    </source>
</reference>
<dbReference type="Proteomes" id="UP001165341">
    <property type="component" value="Unassembled WGS sequence"/>
</dbReference>
<keyword evidence="2" id="KW-1185">Reference proteome</keyword>
<evidence type="ECO:0000313" key="1">
    <source>
        <dbReference type="EMBL" id="MCI4659728.1"/>
    </source>
</evidence>
<accession>A0AA41R0E2</accession>
<protein>
    <submittedName>
        <fullName evidence="1">Uncharacterized protein</fullName>
    </submittedName>
</protein>
<sequence length="94" mass="10596">MTVESGLTIYTCTYCQEHKVGNSPFEADKPVGFWIEVLKVTGERYPHHSKTPGPVFFCTKECMLDGLKYGISGMVEEIIPIGRSREQVSPSNRR</sequence>
<name>A0AA41R0E2_9MICO</name>
<evidence type="ECO:0000313" key="2">
    <source>
        <dbReference type="Proteomes" id="UP001165341"/>
    </source>
</evidence>
<proteinExistence type="predicted"/>
<dbReference type="RefSeq" id="WP_243013219.1">
    <property type="nucleotide sequence ID" value="NZ_JALGAR010000006.1"/>
</dbReference>
<organism evidence="1 2">
    <name type="scientific">Cryobacterium zhongshanensis</name>
    <dbReference type="NCBI Taxonomy" id="2928153"/>
    <lineage>
        <taxon>Bacteria</taxon>
        <taxon>Bacillati</taxon>
        <taxon>Actinomycetota</taxon>
        <taxon>Actinomycetes</taxon>
        <taxon>Micrococcales</taxon>
        <taxon>Microbacteriaceae</taxon>
        <taxon>Cryobacterium</taxon>
    </lineage>
</organism>